<sequence length="218" mass="24884">MFDSEQALVDLLKEQLPGPLFQKSDETLVLDEVNLGYGIADLVITQYLPPKPLMRNNFFSNLHITILELLKNVRSATLPCIEDKTRASKRSINRCVEALIEDAYVSLESDVVRLEREYYCSIKNTIAIEAKLKNWKRALNQAYRYKSFSNESYVCLPVSNSRPALNNLHLFKQMEVGLLTLRDCGDLDIIYAPPSEQPISSKMNMLLNEQVLTKLHSS</sequence>
<proteinExistence type="predicted"/>
<dbReference type="EMBL" id="FO203427">
    <property type="protein sequence ID" value="CCH47859.1"/>
    <property type="molecule type" value="Genomic_DNA"/>
</dbReference>
<dbReference type="KEGG" id="dpi:BN4_10622"/>
<dbReference type="HOGENOM" id="CLU_1243248_0_0_7"/>
<protein>
    <submittedName>
        <fullName evidence="1">Uncharacterized protein</fullName>
    </submittedName>
</protein>
<reference evidence="1 2" key="1">
    <citation type="journal article" date="2013" name="PLoS ONE">
        <title>The first genomic and proteomic characterization of a deep-sea sulfate reducer: insights into the piezophilic lifestyle of Desulfovibrio piezophilus.</title>
        <authorList>
            <person name="Pradel N."/>
            <person name="Ji B."/>
            <person name="Gimenez G."/>
            <person name="Talla E."/>
            <person name="Lenoble P."/>
            <person name="Garel M."/>
            <person name="Tamburini C."/>
            <person name="Fourquet P."/>
            <person name="Lebrun R."/>
            <person name="Bertin P."/>
            <person name="Denis Y."/>
            <person name="Pophillat M."/>
            <person name="Barbe V."/>
            <person name="Ollivier B."/>
            <person name="Dolla A."/>
        </authorList>
    </citation>
    <scope>NUCLEOTIDE SEQUENCE [LARGE SCALE GENOMIC DNA]</scope>
    <source>
        <strain evidence="2">DSM 10523 / SB164P1</strain>
    </source>
</reference>
<accession>M1WNX9</accession>
<evidence type="ECO:0000313" key="2">
    <source>
        <dbReference type="Proteomes" id="UP000011724"/>
    </source>
</evidence>
<organism evidence="1 2">
    <name type="scientific">Pseudodesulfovibrio piezophilus (strain DSM 21447 / JCM 15486 / C1TLV30)</name>
    <name type="common">Desulfovibrio piezophilus</name>
    <dbReference type="NCBI Taxonomy" id="1322246"/>
    <lineage>
        <taxon>Bacteria</taxon>
        <taxon>Pseudomonadati</taxon>
        <taxon>Thermodesulfobacteriota</taxon>
        <taxon>Desulfovibrionia</taxon>
        <taxon>Desulfovibrionales</taxon>
        <taxon>Desulfovibrionaceae</taxon>
    </lineage>
</organism>
<reference evidence="2" key="2">
    <citation type="journal article" date="2013" name="Stand. Genomic Sci.">
        <title>Complete genome sequence of Desulfocapsa sulfexigens, a marine deltaproteobacterium specialized in disproportionating inorganic sulfur compounds.</title>
        <authorList>
            <person name="Finster K.W."/>
            <person name="Kjeldsen K.U."/>
            <person name="Kube M."/>
            <person name="Reinhardt R."/>
            <person name="Mussmann M."/>
            <person name="Amann R."/>
            <person name="Schreiber L."/>
        </authorList>
    </citation>
    <scope>NUCLEOTIDE SEQUENCE [LARGE SCALE GENOMIC DNA]</scope>
    <source>
        <strain evidence="2">DSM 10523 / SB164P1</strain>
    </source>
</reference>
<dbReference type="Proteomes" id="UP000011724">
    <property type="component" value="Chromosome"/>
</dbReference>
<keyword evidence="2" id="KW-1185">Reference proteome</keyword>
<evidence type="ECO:0000313" key="1">
    <source>
        <dbReference type="EMBL" id="CCH47859.1"/>
    </source>
</evidence>
<name>M1WNX9_PSEP2</name>
<dbReference type="AlphaFoldDB" id="M1WNX9"/>
<dbReference type="STRING" id="1322246.BN4_10622"/>
<dbReference type="eggNOG" id="COG0640">
    <property type="taxonomic scope" value="Bacteria"/>
</dbReference>
<gene>
    <name evidence="1" type="ordered locus">BN4_10622</name>
</gene>